<reference evidence="1 2" key="1">
    <citation type="submission" date="2018-04" db="EMBL/GenBank/DDBJ databases">
        <title>Novel Campyloabacter and Helicobacter Species and Strains.</title>
        <authorList>
            <person name="Mannion A.J."/>
            <person name="Shen Z."/>
            <person name="Fox J.G."/>
        </authorList>
    </citation>
    <scope>NUCLEOTIDE SEQUENCE [LARGE SCALE GENOMIC DNA]</scope>
    <source>
        <strain evidence="1 2">MIT 17-337</strain>
    </source>
</reference>
<dbReference type="AlphaFoldDB" id="A0A3D8I4K1"/>
<name>A0A3D8I4K1_9HELI</name>
<gene>
    <name evidence="1" type="ORF">CQA53_11065</name>
</gene>
<dbReference type="EMBL" id="NXLQ01000102">
    <property type="protein sequence ID" value="RDU60083.1"/>
    <property type="molecule type" value="Genomic_DNA"/>
</dbReference>
<evidence type="ECO:0000313" key="1">
    <source>
        <dbReference type="EMBL" id="RDU60083.1"/>
    </source>
</evidence>
<dbReference type="RefSeq" id="WP_115543980.1">
    <property type="nucleotide sequence ID" value="NZ_NXLQ01000102.1"/>
</dbReference>
<keyword evidence="2" id="KW-1185">Reference proteome</keyword>
<evidence type="ECO:0000313" key="2">
    <source>
        <dbReference type="Proteomes" id="UP000256379"/>
    </source>
</evidence>
<proteinExistence type="predicted"/>
<accession>A0A3D8I4K1</accession>
<organism evidence="1 2">
    <name type="scientific">Helicobacter didelphidarum</name>
    <dbReference type="NCBI Taxonomy" id="2040648"/>
    <lineage>
        <taxon>Bacteria</taxon>
        <taxon>Pseudomonadati</taxon>
        <taxon>Campylobacterota</taxon>
        <taxon>Epsilonproteobacteria</taxon>
        <taxon>Campylobacterales</taxon>
        <taxon>Helicobacteraceae</taxon>
        <taxon>Helicobacter</taxon>
    </lineage>
</organism>
<dbReference type="Proteomes" id="UP000256379">
    <property type="component" value="Unassembled WGS sequence"/>
</dbReference>
<dbReference type="OrthoDB" id="5323730at2"/>
<sequence>MKKILVLIILGLSVYADGEEYASKTCKEMVFLKSETPPLTNNEVILKLKRFGVSYLLGLDTSRVYRENGVHDQFFWHTEALCHRMPRLDDALDELKSSIRKLRDEKAKQYQPNLIREIGSISVWNVDKALHFYDLPEYQAEVERIVKKYCKECK</sequence>
<comment type="caution">
    <text evidence="1">The sequence shown here is derived from an EMBL/GenBank/DDBJ whole genome shotgun (WGS) entry which is preliminary data.</text>
</comment>
<protein>
    <submittedName>
        <fullName evidence="1">Uncharacterized protein</fullName>
    </submittedName>
</protein>